<feature type="domain" description="Thioesterase" evidence="2">
    <location>
        <begin position="6"/>
        <end position="230"/>
    </location>
</feature>
<reference evidence="4" key="1">
    <citation type="submission" date="2023-07" db="EMBL/GenBank/DDBJ databases">
        <title>Novel species in the genus Lipingzhangella isolated from Sambhar Salt Lake.</title>
        <authorList>
            <person name="Jiya N."/>
            <person name="Kajale S."/>
            <person name="Sharma A."/>
        </authorList>
    </citation>
    <scope>NUCLEOTIDE SEQUENCE [LARGE SCALE GENOMIC DNA]</scope>
    <source>
        <strain evidence="4">LS1_29</strain>
    </source>
</reference>
<dbReference type="SUPFAM" id="SSF53474">
    <property type="entry name" value="alpha/beta-Hydrolases"/>
    <property type="match status" value="1"/>
</dbReference>
<keyword evidence="4" id="KW-1185">Reference proteome</keyword>
<dbReference type="Proteomes" id="UP001250214">
    <property type="component" value="Unassembled WGS sequence"/>
</dbReference>
<dbReference type="EMBL" id="JAVLVT010000001">
    <property type="protein sequence ID" value="MDS1269614.1"/>
    <property type="molecule type" value="Genomic_DNA"/>
</dbReference>
<proteinExistence type="inferred from homology"/>
<dbReference type="PANTHER" id="PTHR11487:SF0">
    <property type="entry name" value="S-ACYL FATTY ACID SYNTHASE THIOESTERASE, MEDIUM CHAIN"/>
    <property type="match status" value="1"/>
</dbReference>
<name>A0ABU2H4S5_9ACTN</name>
<dbReference type="Gene3D" id="3.40.50.1820">
    <property type="entry name" value="alpha/beta hydrolase"/>
    <property type="match status" value="1"/>
</dbReference>
<comment type="caution">
    <text evidence="3">The sequence shown here is derived from an EMBL/GenBank/DDBJ whole genome shotgun (WGS) entry which is preliminary data.</text>
</comment>
<keyword evidence="3" id="KW-0378">Hydrolase</keyword>
<dbReference type="InterPro" id="IPR029058">
    <property type="entry name" value="AB_hydrolase_fold"/>
</dbReference>
<evidence type="ECO:0000313" key="4">
    <source>
        <dbReference type="Proteomes" id="UP001250214"/>
    </source>
</evidence>
<dbReference type="PANTHER" id="PTHR11487">
    <property type="entry name" value="THIOESTERASE"/>
    <property type="match status" value="1"/>
</dbReference>
<dbReference type="GO" id="GO:0016787">
    <property type="term" value="F:hydrolase activity"/>
    <property type="evidence" value="ECO:0007669"/>
    <property type="project" value="UniProtKB-KW"/>
</dbReference>
<sequence>MGASVVFCLPHAGGGQHQYLSWSRAMADVLTWVPIEYPGRFTRDDEPPWETFPEAVTDVVSYVEDRGRGHRVGLFGHSLGGALAFEAARRLSERGQVPLDSVMVSGCEPPSAAGTIHQRYFELDDEQLLAHLQHLGGPAAREPLASRMLTETLPLIRSDYRLHHSYTPDPDCRIGVPLTVCIGRDDPLHTDRIQAWHSHSSVSVRFHRFDGGHFYWQADAGPLTKLIREVFAPDSKTATRDETKGSACRD</sequence>
<dbReference type="RefSeq" id="WP_310911074.1">
    <property type="nucleotide sequence ID" value="NZ_JAVLVT010000001.1"/>
</dbReference>
<organism evidence="3 4">
    <name type="scientific">Lipingzhangella rawalii</name>
    <dbReference type="NCBI Taxonomy" id="2055835"/>
    <lineage>
        <taxon>Bacteria</taxon>
        <taxon>Bacillati</taxon>
        <taxon>Actinomycetota</taxon>
        <taxon>Actinomycetes</taxon>
        <taxon>Streptosporangiales</taxon>
        <taxon>Nocardiopsidaceae</taxon>
        <taxon>Lipingzhangella</taxon>
    </lineage>
</organism>
<evidence type="ECO:0000313" key="3">
    <source>
        <dbReference type="EMBL" id="MDS1269614.1"/>
    </source>
</evidence>
<dbReference type="InterPro" id="IPR012223">
    <property type="entry name" value="TEII"/>
</dbReference>
<protein>
    <submittedName>
        <fullName evidence="3">Alpha/beta fold hydrolase</fullName>
    </submittedName>
</protein>
<gene>
    <name evidence="3" type="ORF">RIF23_04830</name>
</gene>
<dbReference type="Pfam" id="PF00975">
    <property type="entry name" value="Thioesterase"/>
    <property type="match status" value="1"/>
</dbReference>
<evidence type="ECO:0000256" key="1">
    <source>
        <dbReference type="ARBA" id="ARBA00007169"/>
    </source>
</evidence>
<evidence type="ECO:0000259" key="2">
    <source>
        <dbReference type="Pfam" id="PF00975"/>
    </source>
</evidence>
<dbReference type="InterPro" id="IPR001031">
    <property type="entry name" value="Thioesterase"/>
</dbReference>
<comment type="similarity">
    <text evidence="1">Belongs to the thioesterase family.</text>
</comment>
<accession>A0ABU2H4S5</accession>